<dbReference type="RefSeq" id="WP_184027145.1">
    <property type="nucleotide sequence ID" value="NZ_JACHFN010000004.1"/>
</dbReference>
<dbReference type="Pfam" id="PF01047">
    <property type="entry name" value="MarR"/>
    <property type="match status" value="1"/>
</dbReference>
<reference evidence="2 3" key="1">
    <citation type="submission" date="2020-08" db="EMBL/GenBank/DDBJ databases">
        <title>Genomic Encyclopedia of Type Strains, Phase IV (KMG-IV): sequencing the most valuable type-strain genomes for metagenomic binning, comparative biology and taxonomic classification.</title>
        <authorList>
            <person name="Goeker M."/>
        </authorList>
    </citation>
    <scope>NUCLEOTIDE SEQUENCE [LARGE SCALE GENOMIC DNA]</scope>
    <source>
        <strain evidence="2 3">DSM 101791</strain>
    </source>
</reference>
<dbReference type="InterPro" id="IPR039422">
    <property type="entry name" value="MarR/SlyA-like"/>
</dbReference>
<evidence type="ECO:0000259" key="1">
    <source>
        <dbReference type="PROSITE" id="PS50995"/>
    </source>
</evidence>
<keyword evidence="3" id="KW-1185">Reference proteome</keyword>
<dbReference type="PANTHER" id="PTHR33164:SF101">
    <property type="entry name" value="TRANSCRIPTIONAL REPRESSOR MPRA"/>
    <property type="match status" value="1"/>
</dbReference>
<dbReference type="GO" id="GO:0003677">
    <property type="term" value="F:DNA binding"/>
    <property type="evidence" value="ECO:0007669"/>
    <property type="project" value="UniProtKB-KW"/>
</dbReference>
<dbReference type="SMART" id="SM00347">
    <property type="entry name" value="HTH_MARR"/>
    <property type="match status" value="1"/>
</dbReference>
<dbReference type="InterPro" id="IPR000835">
    <property type="entry name" value="HTH_MarR-typ"/>
</dbReference>
<dbReference type="EMBL" id="JACHFN010000004">
    <property type="protein sequence ID" value="MBB5233939.1"/>
    <property type="molecule type" value="Genomic_DNA"/>
</dbReference>
<evidence type="ECO:0000313" key="2">
    <source>
        <dbReference type="EMBL" id="MBB5233939.1"/>
    </source>
</evidence>
<protein>
    <submittedName>
        <fullName evidence="2">DNA-binding MarR family transcriptional regulator</fullName>
    </submittedName>
</protein>
<evidence type="ECO:0000313" key="3">
    <source>
        <dbReference type="Proteomes" id="UP000525389"/>
    </source>
</evidence>
<dbReference type="GO" id="GO:0003700">
    <property type="term" value="F:DNA-binding transcription factor activity"/>
    <property type="evidence" value="ECO:0007669"/>
    <property type="project" value="InterPro"/>
</dbReference>
<accession>A0A7W8GEM0</accession>
<dbReference type="AlphaFoldDB" id="A0A7W8GEM0"/>
<feature type="domain" description="HTH marR-type" evidence="1">
    <location>
        <begin position="17"/>
        <end position="151"/>
    </location>
</feature>
<dbReference type="InterPro" id="IPR036390">
    <property type="entry name" value="WH_DNA-bd_sf"/>
</dbReference>
<organism evidence="2 3">
    <name type="scientific">Deinococcus budaensis</name>
    <dbReference type="NCBI Taxonomy" id="1665626"/>
    <lineage>
        <taxon>Bacteria</taxon>
        <taxon>Thermotogati</taxon>
        <taxon>Deinococcota</taxon>
        <taxon>Deinococci</taxon>
        <taxon>Deinococcales</taxon>
        <taxon>Deinococcaceae</taxon>
        <taxon>Deinococcus</taxon>
    </lineage>
</organism>
<name>A0A7W8GEM0_9DEIO</name>
<proteinExistence type="predicted"/>
<gene>
    <name evidence="2" type="ORF">HNQ09_001377</name>
</gene>
<dbReference type="SUPFAM" id="SSF46785">
    <property type="entry name" value="Winged helix' DNA-binding domain"/>
    <property type="match status" value="1"/>
</dbReference>
<dbReference type="Proteomes" id="UP000525389">
    <property type="component" value="Unassembled WGS sequence"/>
</dbReference>
<dbReference type="PRINTS" id="PR00598">
    <property type="entry name" value="HTHMARR"/>
</dbReference>
<dbReference type="InterPro" id="IPR036388">
    <property type="entry name" value="WH-like_DNA-bd_sf"/>
</dbReference>
<dbReference type="PROSITE" id="PS50995">
    <property type="entry name" value="HTH_MARR_2"/>
    <property type="match status" value="1"/>
</dbReference>
<dbReference type="PANTHER" id="PTHR33164">
    <property type="entry name" value="TRANSCRIPTIONAL REGULATOR, MARR FAMILY"/>
    <property type="match status" value="1"/>
</dbReference>
<dbReference type="GO" id="GO:0006950">
    <property type="term" value="P:response to stress"/>
    <property type="evidence" value="ECO:0007669"/>
    <property type="project" value="TreeGrafter"/>
</dbReference>
<keyword evidence="2" id="KW-0238">DNA-binding</keyword>
<comment type="caution">
    <text evidence="2">The sequence shown here is derived from an EMBL/GenBank/DDBJ whole genome shotgun (WGS) entry which is preliminary data.</text>
</comment>
<sequence>MSTSRAVSPPRPFSSPEHEAYVTLQRLATRLRDETEALLKTGGLSVTQFNVLRILRGSGREGLTCGEIGGRLINKDPDVTRLLDRLEKLGLVERARSEHDRRVVLTHLSPEGRALLGRFDAPLAELHRRQFAHLPPERLGALLGLLYEAAAPPTAEEGSPG</sequence>
<dbReference type="Gene3D" id="1.10.10.10">
    <property type="entry name" value="Winged helix-like DNA-binding domain superfamily/Winged helix DNA-binding domain"/>
    <property type="match status" value="1"/>
</dbReference>